<accession>A0A1C7MK30</accession>
<protein>
    <submittedName>
        <fullName evidence="2">Uncharacterized protein</fullName>
    </submittedName>
</protein>
<reference evidence="2 3" key="1">
    <citation type="submission" date="2016-03" db="EMBL/GenBank/DDBJ databases">
        <title>Whole genome sequencing of Grifola frondosa 9006-11.</title>
        <authorList>
            <person name="Min B."/>
            <person name="Park H."/>
            <person name="Kim J.-G."/>
            <person name="Cho H."/>
            <person name="Oh Y.-L."/>
            <person name="Kong W.-S."/>
            <person name="Choi I.-G."/>
        </authorList>
    </citation>
    <scope>NUCLEOTIDE SEQUENCE [LARGE SCALE GENOMIC DNA]</scope>
    <source>
        <strain evidence="2 3">9006-11</strain>
    </source>
</reference>
<sequence>MPDYAGRGRRMPFSRRGRPFVGCPVQTASANVHSISSDDVHAGGGRQQTADVSSAKREAVLNGVASSVALGPA</sequence>
<comment type="caution">
    <text evidence="2">The sequence shown here is derived from an EMBL/GenBank/DDBJ whole genome shotgun (WGS) entry which is preliminary data.</text>
</comment>
<organism evidence="2 3">
    <name type="scientific">Grifola frondosa</name>
    <name type="common">Maitake</name>
    <name type="synonym">Polyporus frondosus</name>
    <dbReference type="NCBI Taxonomy" id="5627"/>
    <lineage>
        <taxon>Eukaryota</taxon>
        <taxon>Fungi</taxon>
        <taxon>Dikarya</taxon>
        <taxon>Basidiomycota</taxon>
        <taxon>Agaricomycotina</taxon>
        <taxon>Agaricomycetes</taxon>
        <taxon>Polyporales</taxon>
        <taxon>Grifolaceae</taxon>
        <taxon>Grifola</taxon>
    </lineage>
</organism>
<name>A0A1C7MK30_GRIFR</name>
<dbReference type="Proteomes" id="UP000092993">
    <property type="component" value="Unassembled WGS sequence"/>
</dbReference>
<evidence type="ECO:0000256" key="1">
    <source>
        <dbReference type="SAM" id="MobiDB-lite"/>
    </source>
</evidence>
<gene>
    <name evidence="2" type="ORF">A0H81_02104</name>
</gene>
<dbReference type="AlphaFoldDB" id="A0A1C7MK30"/>
<evidence type="ECO:0000313" key="3">
    <source>
        <dbReference type="Proteomes" id="UP000092993"/>
    </source>
</evidence>
<feature type="region of interest" description="Disordered" evidence="1">
    <location>
        <begin position="36"/>
        <end position="56"/>
    </location>
</feature>
<dbReference type="EMBL" id="LUGG01000002">
    <property type="protein sequence ID" value="OBZ77243.1"/>
    <property type="molecule type" value="Genomic_DNA"/>
</dbReference>
<keyword evidence="3" id="KW-1185">Reference proteome</keyword>
<proteinExistence type="predicted"/>
<evidence type="ECO:0000313" key="2">
    <source>
        <dbReference type="EMBL" id="OBZ77243.1"/>
    </source>
</evidence>